<keyword evidence="3" id="KW-1185">Reference proteome</keyword>
<protein>
    <submittedName>
        <fullName evidence="2">VWA-like domain-containing protein</fullName>
    </submittedName>
</protein>
<dbReference type="Proteomes" id="UP001145069">
    <property type="component" value="Unassembled WGS sequence"/>
</dbReference>
<dbReference type="AlphaFoldDB" id="A0A9X4AF93"/>
<dbReference type="InterPro" id="IPR018698">
    <property type="entry name" value="VWA-like_dom"/>
</dbReference>
<evidence type="ECO:0000313" key="2">
    <source>
        <dbReference type="EMBL" id="MDC3417414.1"/>
    </source>
</evidence>
<evidence type="ECO:0000313" key="3">
    <source>
        <dbReference type="Proteomes" id="UP001145069"/>
    </source>
</evidence>
<reference evidence="2" key="1">
    <citation type="submission" date="2022-06" db="EMBL/GenBank/DDBJ databases">
        <title>Aquibacillus sp. a new bacterium isolated from soil saline samples.</title>
        <authorList>
            <person name="Galisteo C."/>
            <person name="De La Haba R."/>
            <person name="Sanchez-Porro C."/>
            <person name="Ventosa A."/>
        </authorList>
    </citation>
    <scope>NUCLEOTIDE SEQUENCE</scope>
    <source>
        <strain evidence="2">3ASR75-54</strain>
    </source>
</reference>
<name>A0A9X4AF93_9BACI</name>
<evidence type="ECO:0000259" key="1">
    <source>
        <dbReference type="Pfam" id="PF09967"/>
    </source>
</evidence>
<proteinExistence type="predicted"/>
<accession>A0A9X4AF93</accession>
<organism evidence="2 3">
    <name type="scientific">Aquibacillus salsiterrae</name>
    <dbReference type="NCBI Taxonomy" id="2950439"/>
    <lineage>
        <taxon>Bacteria</taxon>
        <taxon>Bacillati</taxon>
        <taxon>Bacillota</taxon>
        <taxon>Bacilli</taxon>
        <taxon>Bacillales</taxon>
        <taxon>Bacillaceae</taxon>
        <taxon>Aquibacillus</taxon>
    </lineage>
</organism>
<feature type="domain" description="VWA-like" evidence="1">
    <location>
        <begin position="20"/>
        <end position="135"/>
    </location>
</feature>
<dbReference type="RefSeq" id="WP_272446480.1">
    <property type="nucleotide sequence ID" value="NZ_JAMQKC010000008.1"/>
</dbReference>
<dbReference type="Pfam" id="PF09967">
    <property type="entry name" value="DUF2201"/>
    <property type="match status" value="1"/>
</dbReference>
<gene>
    <name evidence="2" type="ORF">NC799_10955</name>
</gene>
<dbReference type="EMBL" id="JAMQKC010000008">
    <property type="protein sequence ID" value="MDC3417414.1"/>
    <property type="molecule type" value="Genomic_DNA"/>
</dbReference>
<comment type="caution">
    <text evidence="2">The sequence shown here is derived from an EMBL/GenBank/DDBJ whole genome shotgun (WGS) entry which is preliminary data.</text>
</comment>
<sequence>MSWQKQLLSIITKAKDENIAVAVDTSTNEYPIDTIRNIISLFNEVKANTPLVFADFKIREITDTGHAKQIPFMNHGKASYTESLEWAKENKIDKLFYITDVTGYFWEDLKVDYDIFWLIPDQFKPKIPFGKSLNLV</sequence>